<protein>
    <submittedName>
        <fullName evidence="2">Conjugal transfer protein TraD</fullName>
    </submittedName>
</protein>
<feature type="region of interest" description="Disordered" evidence="1">
    <location>
        <begin position="76"/>
        <end position="110"/>
    </location>
</feature>
<dbReference type="InterPro" id="IPR009444">
    <property type="entry name" value="Conjugal_tfr_TraD_a-type"/>
</dbReference>
<organism evidence="2 3">
    <name type="scientific">Lichenicoccus roseus</name>
    <dbReference type="NCBI Taxonomy" id="2683649"/>
    <lineage>
        <taxon>Bacteria</taxon>
        <taxon>Pseudomonadati</taxon>
        <taxon>Pseudomonadota</taxon>
        <taxon>Alphaproteobacteria</taxon>
        <taxon>Acetobacterales</taxon>
        <taxon>Acetobacteraceae</taxon>
        <taxon>Lichenicoccus</taxon>
    </lineage>
</organism>
<dbReference type="Pfam" id="PF06412">
    <property type="entry name" value="TraD"/>
    <property type="match status" value="1"/>
</dbReference>
<name>A0A5R9IYW8_9PROT</name>
<dbReference type="AlphaFoldDB" id="A0A5R9IYW8"/>
<dbReference type="EMBL" id="VCDI01000012">
    <property type="protein sequence ID" value="TLU70665.1"/>
    <property type="molecule type" value="Genomic_DNA"/>
</dbReference>
<dbReference type="RefSeq" id="WP_138327998.1">
    <property type="nucleotide sequence ID" value="NZ_VCDI01000012.1"/>
</dbReference>
<evidence type="ECO:0000256" key="1">
    <source>
        <dbReference type="SAM" id="MobiDB-lite"/>
    </source>
</evidence>
<keyword evidence="3" id="KW-1185">Reference proteome</keyword>
<reference evidence="2 3" key="1">
    <citation type="submission" date="2019-05" db="EMBL/GenBank/DDBJ databases">
        <authorList>
            <person name="Pankratov T."/>
            <person name="Grouzdev D."/>
        </authorList>
    </citation>
    <scope>NUCLEOTIDE SEQUENCE [LARGE SCALE GENOMIC DNA]</scope>
    <source>
        <strain evidence="2 3">KEBCLARHB70R</strain>
    </source>
</reference>
<comment type="caution">
    <text evidence="2">The sequence shown here is derived from an EMBL/GenBank/DDBJ whole genome shotgun (WGS) entry which is preliminary data.</text>
</comment>
<evidence type="ECO:0000313" key="3">
    <source>
        <dbReference type="Proteomes" id="UP000305654"/>
    </source>
</evidence>
<evidence type="ECO:0000313" key="2">
    <source>
        <dbReference type="EMBL" id="TLU70665.1"/>
    </source>
</evidence>
<accession>A0A5R9IYW8</accession>
<dbReference type="OrthoDB" id="7284210at2"/>
<proteinExistence type="predicted"/>
<sequence length="110" mass="11640">MARKPRDYDAELQALMDKARKVKTQKTTQLGELVQVTGADALPFEALVGALLAALEQSKKQPEAVARWTERGQAFFQQGSRRGAKTATGDTAGGVAGNSRPAAAADRAAQ</sequence>
<gene>
    <name evidence="2" type="ORF">FE263_20980</name>
</gene>
<dbReference type="Proteomes" id="UP000305654">
    <property type="component" value="Unassembled WGS sequence"/>
</dbReference>